<dbReference type="SMART" id="SM00164">
    <property type="entry name" value="TBC"/>
    <property type="match status" value="1"/>
</dbReference>
<dbReference type="FunFam" id="1.10.8.270:FF:000002">
    <property type="entry name" value="TBC1 domain family member 9B"/>
    <property type="match status" value="1"/>
</dbReference>
<dbReference type="PANTHER" id="PTHR47666">
    <property type="entry name" value="PROTEIN VASCULAR ASSOCIATED DEATH 1, CHLOROPLASTIC"/>
    <property type="match status" value="1"/>
</dbReference>
<protein>
    <submittedName>
        <fullName evidence="4">Rab-GAP TBC domain-containing protein</fullName>
    </submittedName>
</protein>
<sequence length="587" mass="68206">MVWIKPDSLMFGSTLWSNECSNKWFVLQRRKGYGTKGFGSFLVATLDSVFDTCPPPFRILYQYNVIAEQVLVVIAVAIHREEIMENWEWIEKYLMPTLESFESELDVRQYVFAKINSLVSMQESSSQQNYTCCFWNGKVPCQGQIFFSLNFLSFYSFIMGKQTRFCIKWADVVELKKDMPLLFPQTLTVVTRSQSYNFSMFINFSETYNLASQLANIAMTQLVEERGFCEDLALKKKAIMESEGKKSRKSNAYFIKRDLDARHRSESYRCKFSLPNAEKLDGDTYCRLFTPYDKKHVPGRLYISSHFICFSSKVDRLVNIIIPLLNVDSIEKHFPTQTIGDQTGIFFVLKNKNIILFTSFPERDKVFDRLTSFRTRLTSEFFFHRRLYQVSENSELELKDILNKPLVEMFPIKYVSSSSLELKWSNLFKEYGDTVSMYRTVDLHRLLLEGVPMEKRGALWMVCSGAEAEMSLNPGYYLRILNDNRGSSIMALEEIERDLYRSLPEYPAFQEKVGIDALRRILSAYAFRNPNIGYCQAMNIVGSVLLLFNSEEKAFWLLVAICERLLPDYYNAKVVGVLVDQGLIISF</sequence>
<accession>A0A0N5AYQ7</accession>
<dbReference type="SUPFAM" id="SSF47923">
    <property type="entry name" value="Ypt/Rab-GAP domain of gyp1p"/>
    <property type="match status" value="1"/>
</dbReference>
<dbReference type="AlphaFoldDB" id="A0A0N5AYQ7"/>
<dbReference type="InterPro" id="IPR035969">
    <property type="entry name" value="Rab-GAP_TBC_sf"/>
</dbReference>
<dbReference type="Gene3D" id="2.30.29.30">
    <property type="entry name" value="Pleckstrin-homology domain (PH domain)/Phosphotyrosine-binding domain (PTB)"/>
    <property type="match status" value="2"/>
</dbReference>
<feature type="domain" description="Rab-GAP TBC" evidence="2">
    <location>
        <begin position="450"/>
        <end position="587"/>
    </location>
</feature>
<dbReference type="WBParaSite" id="SMUV_0001010501-mRNA-1">
    <property type="protein sequence ID" value="SMUV_0001010501-mRNA-1"/>
    <property type="gene ID" value="SMUV_0001010501"/>
</dbReference>
<proteinExistence type="predicted"/>
<keyword evidence="1" id="KW-0677">Repeat</keyword>
<name>A0A0N5AYQ7_9BILA</name>
<dbReference type="PROSITE" id="PS50086">
    <property type="entry name" value="TBC_RABGAP"/>
    <property type="match status" value="1"/>
</dbReference>
<organism evidence="3 4">
    <name type="scientific">Syphacia muris</name>
    <dbReference type="NCBI Taxonomy" id="451379"/>
    <lineage>
        <taxon>Eukaryota</taxon>
        <taxon>Metazoa</taxon>
        <taxon>Ecdysozoa</taxon>
        <taxon>Nematoda</taxon>
        <taxon>Chromadorea</taxon>
        <taxon>Rhabditida</taxon>
        <taxon>Spirurina</taxon>
        <taxon>Oxyuridomorpha</taxon>
        <taxon>Oxyuroidea</taxon>
        <taxon>Oxyuridae</taxon>
        <taxon>Syphacia</taxon>
    </lineage>
</organism>
<dbReference type="PANTHER" id="PTHR47666:SF1">
    <property type="entry name" value="PROTEIN VASCULAR ASSOCIATED DEATH 1, CHLOROPLASTIC"/>
    <property type="match status" value="1"/>
</dbReference>
<keyword evidence="3" id="KW-1185">Reference proteome</keyword>
<dbReference type="Gene3D" id="1.10.8.270">
    <property type="entry name" value="putative rabgap domain of human tbc1 domain family member 14 like domains"/>
    <property type="match status" value="1"/>
</dbReference>
<dbReference type="SMART" id="SM00568">
    <property type="entry name" value="GRAM"/>
    <property type="match status" value="2"/>
</dbReference>
<dbReference type="Pfam" id="PF02893">
    <property type="entry name" value="GRAM"/>
    <property type="match status" value="2"/>
</dbReference>
<dbReference type="InterPro" id="IPR011993">
    <property type="entry name" value="PH-like_dom_sf"/>
</dbReference>
<dbReference type="Proteomes" id="UP000046393">
    <property type="component" value="Unplaced"/>
</dbReference>
<evidence type="ECO:0000313" key="3">
    <source>
        <dbReference type="Proteomes" id="UP000046393"/>
    </source>
</evidence>
<dbReference type="InterPro" id="IPR004182">
    <property type="entry name" value="GRAM"/>
</dbReference>
<dbReference type="Pfam" id="PF00566">
    <property type="entry name" value="RabGAP-TBC"/>
    <property type="match status" value="1"/>
</dbReference>
<evidence type="ECO:0000259" key="2">
    <source>
        <dbReference type="PROSITE" id="PS50086"/>
    </source>
</evidence>
<dbReference type="STRING" id="451379.A0A0N5AYQ7"/>
<evidence type="ECO:0000256" key="1">
    <source>
        <dbReference type="ARBA" id="ARBA00022737"/>
    </source>
</evidence>
<reference evidence="4" key="1">
    <citation type="submission" date="2017-02" db="UniProtKB">
        <authorList>
            <consortium name="WormBaseParasite"/>
        </authorList>
    </citation>
    <scope>IDENTIFICATION</scope>
</reference>
<evidence type="ECO:0000313" key="4">
    <source>
        <dbReference type="WBParaSite" id="SMUV_0001010501-mRNA-1"/>
    </source>
</evidence>
<dbReference type="InterPro" id="IPR000195">
    <property type="entry name" value="Rab-GAP-TBC_dom"/>
</dbReference>